<dbReference type="Proteomes" id="UP000095286">
    <property type="component" value="Unplaced"/>
</dbReference>
<dbReference type="WBParaSite" id="RSKR_0000439500.1">
    <property type="protein sequence ID" value="RSKR_0000439500.1"/>
    <property type="gene ID" value="RSKR_0000439500"/>
</dbReference>
<evidence type="ECO:0000313" key="2">
    <source>
        <dbReference type="WBParaSite" id="RSKR_0000439500.1"/>
    </source>
</evidence>
<accession>A0AC35TTX2</accession>
<reference evidence="2" key="1">
    <citation type="submission" date="2016-11" db="UniProtKB">
        <authorList>
            <consortium name="WormBaseParasite"/>
        </authorList>
    </citation>
    <scope>IDENTIFICATION</scope>
    <source>
        <strain evidence="2">KR3021</strain>
    </source>
</reference>
<organism evidence="1 2">
    <name type="scientific">Rhabditophanes sp. KR3021</name>
    <dbReference type="NCBI Taxonomy" id="114890"/>
    <lineage>
        <taxon>Eukaryota</taxon>
        <taxon>Metazoa</taxon>
        <taxon>Ecdysozoa</taxon>
        <taxon>Nematoda</taxon>
        <taxon>Chromadorea</taxon>
        <taxon>Rhabditida</taxon>
        <taxon>Tylenchina</taxon>
        <taxon>Panagrolaimomorpha</taxon>
        <taxon>Strongyloidoidea</taxon>
        <taxon>Alloionematidae</taxon>
        <taxon>Rhabditophanes</taxon>
    </lineage>
</organism>
<sequence length="609" mass="68668">MICRNGFIEGRKSDLSHNNRTGLIFQGIPYGKGISGTKRFNLGQEVADWDNILDVKHFSPGCIYNSSSDHGPKKSNFNDLTEDCLKTNIYTSKYCLINRNCSVLFYIHSGNNLAYGPSMFNEETIVDNFANDESRIVVVTANYRLGLMGFINLNSKLNLTAPQNLGLFDLVLALKWVQKEIHIFGGDPIKVTIGGDGSGAELAHLISLSPKARGLFSKILKMSGTVDNLYKNGDEMSDRLIAIEAKCANNATNWDLVVEVENVLSCLRTKTPQIIVNSLRAVESKYNISKKGYSQDYGVNSFFEKDIETLASECTIVPLMIGTTEKESMASRTIVQRDQNNTVYIDEDNLKFYCEFSLVDMIFVNQSNAVDICIKDHSKNVNRSLSIIDDTKYFIPIITEAKYATSKGSPVYLYNFEYNQMKKDFTTDSFLSQENMPIKGSDSIYFMGNFRGDVTQKYYQIRKAYIDVFVSFINNGNASTKNNTFDVYNPKLNNYFAIDFDENATMPGMKNGYHSDSLKYYNNLLLKGGSFNLNRNETSFVRYSQLDKALHTFNDTYTIPGFVEPIPLEKRTKIALSTIAILVVLFLAVILSLWCCLTRSQKAGYKTLN</sequence>
<protein>
    <submittedName>
        <fullName evidence="2">COesterase domain-containing protein</fullName>
    </submittedName>
</protein>
<proteinExistence type="predicted"/>
<name>A0AC35TTX2_9BILA</name>
<evidence type="ECO:0000313" key="1">
    <source>
        <dbReference type="Proteomes" id="UP000095286"/>
    </source>
</evidence>